<evidence type="ECO:0000313" key="2">
    <source>
        <dbReference type="Proteomes" id="UP000326396"/>
    </source>
</evidence>
<reference evidence="1 2" key="1">
    <citation type="submission" date="2019-05" db="EMBL/GenBank/DDBJ databases">
        <title>Mikania micrantha, genome provides insights into the molecular mechanism of rapid growth.</title>
        <authorList>
            <person name="Liu B."/>
        </authorList>
    </citation>
    <scope>NUCLEOTIDE SEQUENCE [LARGE SCALE GENOMIC DNA]</scope>
    <source>
        <strain evidence="1">NLD-2019</strain>
        <tissue evidence="1">Leaf</tissue>
    </source>
</reference>
<organism evidence="1 2">
    <name type="scientific">Mikania micrantha</name>
    <name type="common">bitter vine</name>
    <dbReference type="NCBI Taxonomy" id="192012"/>
    <lineage>
        <taxon>Eukaryota</taxon>
        <taxon>Viridiplantae</taxon>
        <taxon>Streptophyta</taxon>
        <taxon>Embryophyta</taxon>
        <taxon>Tracheophyta</taxon>
        <taxon>Spermatophyta</taxon>
        <taxon>Magnoliopsida</taxon>
        <taxon>eudicotyledons</taxon>
        <taxon>Gunneridae</taxon>
        <taxon>Pentapetalae</taxon>
        <taxon>asterids</taxon>
        <taxon>campanulids</taxon>
        <taxon>Asterales</taxon>
        <taxon>Asteraceae</taxon>
        <taxon>Asteroideae</taxon>
        <taxon>Heliantheae alliance</taxon>
        <taxon>Eupatorieae</taxon>
        <taxon>Mikania</taxon>
    </lineage>
</organism>
<sequence length="172" mass="19658">MDEITHEEHLVMLQDLSKTHSTKVALNIWVFGKEAVSQLVDVEQYPVPSNSVVLTSAQQSYLSHLHSSIPQLGHVLHHDRGVRFLLRLEWKGRRKKGISLHWGNRYGPAHKCPDGKKQGRTNDSLPKEEMLHNQQSETLKANFKKYELIDGVQTDGTLKHLAARYGTQLDDY</sequence>
<keyword evidence="2" id="KW-1185">Reference proteome</keyword>
<dbReference type="AlphaFoldDB" id="A0A5N6P5Y3"/>
<evidence type="ECO:0000313" key="1">
    <source>
        <dbReference type="EMBL" id="KAD5960989.1"/>
    </source>
</evidence>
<accession>A0A5N6P5Y3</accession>
<dbReference type="EMBL" id="SZYD01000006">
    <property type="protein sequence ID" value="KAD5960989.1"/>
    <property type="molecule type" value="Genomic_DNA"/>
</dbReference>
<protein>
    <submittedName>
        <fullName evidence="1">Uncharacterized protein</fullName>
    </submittedName>
</protein>
<gene>
    <name evidence="1" type="ORF">E3N88_12462</name>
</gene>
<comment type="caution">
    <text evidence="1">The sequence shown here is derived from an EMBL/GenBank/DDBJ whole genome shotgun (WGS) entry which is preliminary data.</text>
</comment>
<proteinExistence type="predicted"/>
<name>A0A5N6P5Y3_9ASTR</name>
<dbReference type="Proteomes" id="UP000326396">
    <property type="component" value="Linkage Group LG14"/>
</dbReference>